<evidence type="ECO:0000256" key="1">
    <source>
        <dbReference type="ARBA" id="ARBA00004141"/>
    </source>
</evidence>
<dbReference type="Pfam" id="PF02386">
    <property type="entry name" value="TrkH"/>
    <property type="match status" value="1"/>
</dbReference>
<dbReference type="EMBL" id="GL996528">
    <property type="protein sequence ID" value="EGV60699.1"/>
    <property type="molecule type" value="Genomic_DNA"/>
</dbReference>
<keyword evidence="5 10" id="KW-0812">Transmembrane</keyword>
<feature type="transmembrane region" description="Helical" evidence="10">
    <location>
        <begin position="41"/>
        <end position="61"/>
    </location>
</feature>
<dbReference type="InterPro" id="IPR051143">
    <property type="entry name" value="TrkH_K-transport"/>
</dbReference>
<proteinExistence type="inferred from homology"/>
<accession>G3BFI4</accession>
<dbReference type="eggNOG" id="KOG1341">
    <property type="taxonomic scope" value="Eukaryota"/>
</dbReference>
<dbReference type="InterPro" id="IPR003445">
    <property type="entry name" value="Cat_transpt"/>
</dbReference>
<dbReference type="STRING" id="590646.G3BFI4"/>
<evidence type="ECO:0000256" key="6">
    <source>
        <dbReference type="ARBA" id="ARBA00022958"/>
    </source>
</evidence>
<keyword evidence="3 10" id="KW-0813">Transport</keyword>
<keyword evidence="9 10" id="KW-0472">Membrane</keyword>
<evidence type="ECO:0000256" key="5">
    <source>
        <dbReference type="ARBA" id="ARBA00022692"/>
    </source>
</evidence>
<organism evidence="13">
    <name type="scientific">Candida tenuis (strain ATCC 10573 / BCRC 21748 / CBS 615 / JCM 9827 / NBRC 10315 / NRRL Y-1498 / VKM Y-70)</name>
    <name type="common">Yeast</name>
    <name type="synonym">Yamadazyma tenuis</name>
    <dbReference type="NCBI Taxonomy" id="590646"/>
    <lineage>
        <taxon>Eukaryota</taxon>
        <taxon>Fungi</taxon>
        <taxon>Dikarya</taxon>
        <taxon>Ascomycota</taxon>
        <taxon>Saccharomycotina</taxon>
        <taxon>Pichiomycetes</taxon>
        <taxon>Debaryomycetaceae</taxon>
        <taxon>Yamadazyma</taxon>
    </lineage>
</organism>
<dbReference type="PIRSF" id="PIRSF002450">
    <property type="entry name" value="K+_transpter_TRK"/>
    <property type="match status" value="1"/>
</dbReference>
<dbReference type="PANTHER" id="PTHR31064:SF30">
    <property type="entry name" value="HIGH-AFFINITY POTASSIUM TRANSPORT PROTEIN-RELATED"/>
    <property type="match status" value="1"/>
</dbReference>
<feature type="compositionally biased region" description="Polar residues" evidence="11">
    <location>
        <begin position="147"/>
        <end position="176"/>
    </location>
</feature>
<feature type="transmembrane region" description="Helical" evidence="10">
    <location>
        <begin position="821"/>
        <end position="839"/>
    </location>
</feature>
<protein>
    <recommendedName>
        <fullName evidence="10">Potassium transport protein</fullName>
    </recommendedName>
</protein>
<feature type="region of interest" description="Disordered" evidence="11">
    <location>
        <begin position="147"/>
        <end position="250"/>
    </location>
</feature>
<evidence type="ECO:0000256" key="2">
    <source>
        <dbReference type="ARBA" id="ARBA00009137"/>
    </source>
</evidence>
<dbReference type="GO" id="GO:0140107">
    <property type="term" value="F:high-affinity potassium ion transmembrane transporter activity"/>
    <property type="evidence" value="ECO:0007669"/>
    <property type="project" value="TreeGrafter"/>
</dbReference>
<dbReference type="NCBIfam" id="TIGR00934">
    <property type="entry name" value="2a38euk"/>
    <property type="match status" value="1"/>
</dbReference>
<keyword evidence="4 10" id="KW-0633">Potassium transport</keyword>
<feature type="compositionally biased region" description="Polar residues" evidence="11">
    <location>
        <begin position="432"/>
        <end position="444"/>
    </location>
</feature>
<feature type="region of interest" description="Disordered" evidence="11">
    <location>
        <begin position="285"/>
        <end position="310"/>
    </location>
</feature>
<evidence type="ECO:0000256" key="4">
    <source>
        <dbReference type="ARBA" id="ARBA00022538"/>
    </source>
</evidence>
<feature type="compositionally biased region" description="Polar residues" evidence="11">
    <location>
        <begin position="387"/>
        <end position="399"/>
    </location>
</feature>
<comment type="subcellular location">
    <subcellularLocation>
        <location evidence="1">Membrane</location>
        <topology evidence="1">Multi-pass membrane protein</topology>
    </subcellularLocation>
</comment>
<feature type="transmembrane region" description="Helical" evidence="10">
    <location>
        <begin position="706"/>
        <end position="723"/>
    </location>
</feature>
<evidence type="ECO:0000313" key="13">
    <source>
        <dbReference type="Proteomes" id="UP000000707"/>
    </source>
</evidence>
<gene>
    <name evidence="12" type="ORF">CANTEDRAFT_128188</name>
</gene>
<evidence type="ECO:0000256" key="9">
    <source>
        <dbReference type="ARBA" id="ARBA00023136"/>
    </source>
</evidence>
<feature type="transmembrane region" description="Helical" evidence="10">
    <location>
        <begin position="764"/>
        <end position="781"/>
    </location>
</feature>
<keyword evidence="7 10" id="KW-1133">Transmembrane helix</keyword>
<feature type="region of interest" description="Disordered" evidence="11">
    <location>
        <begin position="334"/>
        <end position="444"/>
    </location>
</feature>
<evidence type="ECO:0000256" key="10">
    <source>
        <dbReference type="PIRNR" id="PIRNR002450"/>
    </source>
</evidence>
<feature type="transmembrane region" description="Helical" evidence="10">
    <location>
        <begin position="793"/>
        <end position="815"/>
    </location>
</feature>
<evidence type="ECO:0000313" key="12">
    <source>
        <dbReference type="EMBL" id="EGV60699.1"/>
    </source>
</evidence>
<dbReference type="GO" id="GO:0005886">
    <property type="term" value="C:plasma membrane"/>
    <property type="evidence" value="ECO:0007669"/>
    <property type="project" value="InterPro"/>
</dbReference>
<evidence type="ECO:0000256" key="11">
    <source>
        <dbReference type="SAM" id="MobiDB-lite"/>
    </source>
</evidence>
<dbReference type="HOGENOM" id="CLU_005947_0_1_1"/>
<feature type="transmembrane region" description="Helical" evidence="10">
    <location>
        <begin position="511"/>
        <end position="529"/>
    </location>
</feature>
<feature type="transmembrane region" description="Helical" evidence="10">
    <location>
        <begin position="641"/>
        <end position="661"/>
    </location>
</feature>
<keyword evidence="8 10" id="KW-0406">Ion transport</keyword>
<dbReference type="GO" id="GO:1990573">
    <property type="term" value="P:potassium ion import across plasma membrane"/>
    <property type="evidence" value="ECO:0007669"/>
    <property type="project" value="TreeGrafter"/>
</dbReference>
<name>G3BFI4_CANTC</name>
<dbReference type="OrthoDB" id="9999863at2759"/>
<dbReference type="PANTHER" id="PTHR31064">
    <property type="entry name" value="POTASSIUM TRANSPORT PROTEIN DDB_G0292412-RELATED"/>
    <property type="match status" value="1"/>
</dbReference>
<feature type="compositionally biased region" description="Polar residues" evidence="11">
    <location>
        <begin position="191"/>
        <end position="209"/>
    </location>
</feature>
<feature type="transmembrane region" description="Helical" evidence="10">
    <location>
        <begin position="98"/>
        <end position="120"/>
    </location>
</feature>
<keyword evidence="6 10" id="KW-0630">Potassium</keyword>
<keyword evidence="13" id="KW-1185">Reference proteome</keyword>
<comment type="similarity">
    <text evidence="2 10">Belongs to the TrkH potassium transport family.</text>
</comment>
<evidence type="ECO:0000256" key="8">
    <source>
        <dbReference type="ARBA" id="ARBA00023065"/>
    </source>
</evidence>
<dbReference type="AlphaFoldDB" id="G3BFI4"/>
<dbReference type="InterPro" id="IPR004773">
    <property type="entry name" value="K/Na_transp_Trk1/HKT1"/>
</dbReference>
<dbReference type="InterPro" id="IPR015958">
    <property type="entry name" value="Trk1_fungi"/>
</dbReference>
<feature type="compositionally biased region" description="Acidic residues" evidence="11">
    <location>
        <begin position="338"/>
        <end position="382"/>
    </location>
</feature>
<dbReference type="Proteomes" id="UP000000707">
    <property type="component" value="Unassembled WGS sequence"/>
</dbReference>
<evidence type="ECO:0000256" key="7">
    <source>
        <dbReference type="ARBA" id="ARBA00022989"/>
    </source>
</evidence>
<sequence>MKLRYPFVADRPLAWQIREFIDNILSVTLPYLRMFIPNFKAAHYSYIVFWSIIGSIMIFPVKNIKYIDALFFASGASAQAGLNTVDVNLLSLWQQMCLYIIATFTTPIFIHGFVLFFRLWSFERYFDNIKVTSKLNNKMRRTFTMGSRTRTNDSTGINTRANTGYNLQLGNNNNIPMMTFEDPPKDDDQTVMDTTPPSSSTQDASTNLDPQVDHMSEPSDEDEQSSRPPRSPREHQPRSVPSPVPPIKKRNHEIAPSEMYRSINLLQKNNQQHEDDDEVLIIKSPNQIENEDSSRPIFTKKGPSLSFEPPHRLMSTQKLKTRVRKRFKKIRSMSVNSLEDENDSIDSNDEGEDEDGIDELDESEGGDGEVESEVFSNDDESVDQVRRATSNLALPSTDQSGKKYAKRSNTFDVRTSADETPAAKTHRRNVSRSRFNLTPGVSRSSLDEENSLFTSISRTLTTSLTRSKTTNYLSWEPTIGRNSNFVHLTDEQKEELGGVEYRAMILLIKIVWSYYIGFHVLALVVHLAWISKQPAYKEMIRSYGVTPVWWSFFTAQTTFNDLGFTLTPNSMIGFNKSIYILLWDSFLIIAGNTGFPVFLRFIIWVLYKFARPMSLYEESLAFLLDHPRRCFTLLFPSGPTWWLFGILIALNGIDWIFFIILDLKNSYLLDIPTGFRVVCGLFNAVNTRTAGLSAVDLGKLHTAVQVSYVIMMYISVLPLAISIRRTNVYEEQSLGIYIKDENHVEEDHEKSPTNFIGNHLRNQLSFDLWFIFLGLFIICIAENSKLDNQDIHFTAFTVLFECVSAYGTVGLSLGYPTANTSLAGQFTVVSKLILIAMMIRGRHRGLPYSLDRAIMTPNANMIKRDQVQAEHAIRRQATLERTQTQATNSASGNDLFKALSRRGNEILRRRRSTAGGSFSYN</sequence>
<evidence type="ECO:0000256" key="3">
    <source>
        <dbReference type="ARBA" id="ARBA00022448"/>
    </source>
</evidence>
<reference evidence="12 13" key="1">
    <citation type="journal article" date="2011" name="Proc. Natl. Acad. Sci. U.S.A.">
        <title>Comparative genomics of xylose-fermenting fungi for enhanced biofuel production.</title>
        <authorList>
            <person name="Wohlbach D.J."/>
            <person name="Kuo A."/>
            <person name="Sato T.K."/>
            <person name="Potts K.M."/>
            <person name="Salamov A.A."/>
            <person name="LaButti K.M."/>
            <person name="Sun H."/>
            <person name="Clum A."/>
            <person name="Pangilinan J.L."/>
            <person name="Lindquist E.A."/>
            <person name="Lucas S."/>
            <person name="Lapidus A."/>
            <person name="Jin M."/>
            <person name="Gunawan C."/>
            <person name="Balan V."/>
            <person name="Dale B.E."/>
            <person name="Jeffries T.W."/>
            <person name="Zinkel R."/>
            <person name="Barry K.W."/>
            <person name="Grigoriev I.V."/>
            <person name="Gasch A.P."/>
        </authorList>
    </citation>
    <scope>NUCLEOTIDE SEQUENCE [LARGE SCALE GENOMIC DNA]</scope>
    <source>
        <strain evidence="13">ATCC 10573 / BCRC 21748 / CBS 615 / JCM 9827 / NBRC 10315 / NRRL Y-1498 / VKM Y-70</strain>
    </source>
</reference>
<feature type="transmembrane region" description="Helical" evidence="10">
    <location>
        <begin position="578"/>
        <end position="607"/>
    </location>
</feature>
<dbReference type="GO" id="GO:0030007">
    <property type="term" value="P:intracellular potassium ion homeostasis"/>
    <property type="evidence" value="ECO:0007669"/>
    <property type="project" value="UniProtKB-UniRule"/>
</dbReference>